<proteinExistence type="predicted"/>
<evidence type="ECO:0000313" key="2">
    <source>
        <dbReference type="Proteomes" id="UP000634136"/>
    </source>
</evidence>
<dbReference type="Proteomes" id="UP000634136">
    <property type="component" value="Unassembled WGS sequence"/>
</dbReference>
<name>A0A834WLE2_9FABA</name>
<keyword evidence="2" id="KW-1185">Reference proteome</keyword>
<dbReference type="EMBL" id="JAAIUW010000007">
    <property type="protein sequence ID" value="KAF7823596.1"/>
    <property type="molecule type" value="Genomic_DNA"/>
</dbReference>
<gene>
    <name evidence="1" type="ORF">G2W53_021740</name>
</gene>
<comment type="caution">
    <text evidence="1">The sequence shown here is derived from an EMBL/GenBank/DDBJ whole genome shotgun (WGS) entry which is preliminary data.</text>
</comment>
<sequence length="100" mass="11691">MIMENTVVSEEQVKNFIEACKQGKSIIYQMENHRSLRNSLQKLDDYHLLAERTMEATKTEVRDLDHLLLRNATRNSLVREFSVTMLSPSPSIRWVEDVIV</sequence>
<dbReference type="AlphaFoldDB" id="A0A834WLE2"/>
<evidence type="ECO:0000313" key="1">
    <source>
        <dbReference type="EMBL" id="KAF7823596.1"/>
    </source>
</evidence>
<reference evidence="1" key="1">
    <citation type="submission" date="2020-09" db="EMBL/GenBank/DDBJ databases">
        <title>Genome-Enabled Discovery of Anthraquinone Biosynthesis in Senna tora.</title>
        <authorList>
            <person name="Kang S.-H."/>
            <person name="Pandey R.P."/>
            <person name="Lee C.-M."/>
            <person name="Sim J.-S."/>
            <person name="Jeong J.-T."/>
            <person name="Choi B.-S."/>
            <person name="Jung M."/>
            <person name="Ginzburg D."/>
            <person name="Zhao K."/>
            <person name="Won S.Y."/>
            <person name="Oh T.-J."/>
            <person name="Yu Y."/>
            <person name="Kim N.-H."/>
            <person name="Lee O.R."/>
            <person name="Lee T.-H."/>
            <person name="Bashyal P."/>
            <person name="Kim T.-S."/>
            <person name="Lee W.-H."/>
            <person name="Kawkins C."/>
            <person name="Kim C.-K."/>
            <person name="Kim J.S."/>
            <person name="Ahn B.O."/>
            <person name="Rhee S.Y."/>
            <person name="Sohng J.K."/>
        </authorList>
    </citation>
    <scope>NUCLEOTIDE SEQUENCE</scope>
    <source>
        <tissue evidence="1">Leaf</tissue>
    </source>
</reference>
<accession>A0A834WLE2</accession>
<protein>
    <submittedName>
        <fullName evidence="1">Uncharacterized protein</fullName>
    </submittedName>
</protein>
<organism evidence="1 2">
    <name type="scientific">Senna tora</name>
    <dbReference type="NCBI Taxonomy" id="362788"/>
    <lineage>
        <taxon>Eukaryota</taxon>
        <taxon>Viridiplantae</taxon>
        <taxon>Streptophyta</taxon>
        <taxon>Embryophyta</taxon>
        <taxon>Tracheophyta</taxon>
        <taxon>Spermatophyta</taxon>
        <taxon>Magnoliopsida</taxon>
        <taxon>eudicotyledons</taxon>
        <taxon>Gunneridae</taxon>
        <taxon>Pentapetalae</taxon>
        <taxon>rosids</taxon>
        <taxon>fabids</taxon>
        <taxon>Fabales</taxon>
        <taxon>Fabaceae</taxon>
        <taxon>Caesalpinioideae</taxon>
        <taxon>Cassia clade</taxon>
        <taxon>Senna</taxon>
    </lineage>
</organism>